<evidence type="ECO:0000256" key="1">
    <source>
        <dbReference type="ARBA" id="ARBA00010528"/>
    </source>
</evidence>
<dbReference type="Pfam" id="PF00573">
    <property type="entry name" value="Ribosomal_L4"/>
    <property type="match status" value="1"/>
</dbReference>
<comment type="function">
    <text evidence="5">One of the primary rRNA binding proteins, this protein initially binds near the 5'-end of the 23S rRNA. It is important during the early stages of 50S assembly. It makes multiple contacts with different domains of the 23S rRNA in the assembled 50S subunit and ribosome.</text>
</comment>
<dbReference type="PANTHER" id="PTHR10746:SF6">
    <property type="entry name" value="LARGE RIBOSOMAL SUBUNIT PROTEIN UL4M"/>
    <property type="match status" value="1"/>
</dbReference>
<evidence type="ECO:0000256" key="4">
    <source>
        <dbReference type="ARBA" id="ARBA00035244"/>
    </source>
</evidence>
<protein>
    <recommendedName>
        <fullName evidence="4 5">Large ribosomal subunit protein uL4</fullName>
    </recommendedName>
</protein>
<evidence type="ECO:0000256" key="6">
    <source>
        <dbReference type="SAM" id="MobiDB-lite"/>
    </source>
</evidence>
<dbReference type="AlphaFoldDB" id="A0A017SV49"/>
<evidence type="ECO:0000313" key="7">
    <source>
        <dbReference type="EMBL" id="EYF00622.1"/>
    </source>
</evidence>
<dbReference type="InterPro" id="IPR002136">
    <property type="entry name" value="Ribosomal_uL4"/>
</dbReference>
<keyword evidence="8" id="KW-1185">Reference proteome</keyword>
<dbReference type="STRING" id="1192034.CAP_0437"/>
<dbReference type="eggNOG" id="COG0088">
    <property type="taxonomic scope" value="Bacteria"/>
</dbReference>
<dbReference type="InterPro" id="IPR023574">
    <property type="entry name" value="Ribosomal_uL4_dom_sf"/>
</dbReference>
<accession>A0A017SV49</accession>
<dbReference type="GO" id="GO:0003735">
    <property type="term" value="F:structural constituent of ribosome"/>
    <property type="evidence" value="ECO:0007669"/>
    <property type="project" value="InterPro"/>
</dbReference>
<dbReference type="GO" id="GO:0006412">
    <property type="term" value="P:translation"/>
    <property type="evidence" value="ECO:0007669"/>
    <property type="project" value="UniProtKB-UniRule"/>
</dbReference>
<dbReference type="GO" id="GO:0019843">
    <property type="term" value="F:rRNA binding"/>
    <property type="evidence" value="ECO:0007669"/>
    <property type="project" value="UniProtKB-UniRule"/>
</dbReference>
<dbReference type="EMBL" id="ASRX01000104">
    <property type="protein sequence ID" value="EYF00622.1"/>
    <property type="molecule type" value="Genomic_DNA"/>
</dbReference>
<feature type="region of interest" description="Disordered" evidence="6">
    <location>
        <begin position="46"/>
        <end position="96"/>
    </location>
</feature>
<evidence type="ECO:0000256" key="2">
    <source>
        <dbReference type="ARBA" id="ARBA00022980"/>
    </source>
</evidence>
<dbReference type="GO" id="GO:1990904">
    <property type="term" value="C:ribonucleoprotein complex"/>
    <property type="evidence" value="ECO:0007669"/>
    <property type="project" value="UniProtKB-KW"/>
</dbReference>
<keyword evidence="2 5" id="KW-0689">Ribosomal protein</keyword>
<evidence type="ECO:0000256" key="3">
    <source>
        <dbReference type="ARBA" id="ARBA00023274"/>
    </source>
</evidence>
<comment type="subunit">
    <text evidence="5">Part of the 50S ribosomal subunit.</text>
</comment>
<dbReference type="InterPro" id="IPR013005">
    <property type="entry name" value="Ribosomal_uL4-like"/>
</dbReference>
<dbReference type="SUPFAM" id="SSF52166">
    <property type="entry name" value="Ribosomal protein L4"/>
    <property type="match status" value="1"/>
</dbReference>
<proteinExistence type="inferred from homology"/>
<keyword evidence="5" id="KW-0699">rRNA-binding</keyword>
<evidence type="ECO:0000256" key="5">
    <source>
        <dbReference type="HAMAP-Rule" id="MF_01328"/>
    </source>
</evidence>
<name>A0A017SV49_9BACT</name>
<dbReference type="GO" id="GO:0005840">
    <property type="term" value="C:ribosome"/>
    <property type="evidence" value="ECO:0007669"/>
    <property type="project" value="UniProtKB-KW"/>
</dbReference>
<dbReference type="RefSeq" id="WP_044250894.1">
    <property type="nucleotide sequence ID" value="NZ_ASRX01000104.1"/>
</dbReference>
<reference evidence="7 8" key="1">
    <citation type="submission" date="2013-05" db="EMBL/GenBank/DDBJ databases">
        <title>Genome assembly of Chondromyces apiculatus DSM 436.</title>
        <authorList>
            <person name="Sharma G."/>
            <person name="Khatri I."/>
            <person name="Kaur C."/>
            <person name="Mayilraj S."/>
            <person name="Subramanian S."/>
        </authorList>
    </citation>
    <scope>NUCLEOTIDE SEQUENCE [LARGE SCALE GENOMIC DNA]</scope>
    <source>
        <strain evidence="7 8">DSM 436</strain>
    </source>
</reference>
<keyword evidence="3 5" id="KW-0687">Ribonucleoprotein</keyword>
<dbReference type="Gene3D" id="3.40.1370.10">
    <property type="match status" value="1"/>
</dbReference>
<evidence type="ECO:0000313" key="8">
    <source>
        <dbReference type="Proteomes" id="UP000019678"/>
    </source>
</evidence>
<organism evidence="7 8">
    <name type="scientific">Chondromyces apiculatus DSM 436</name>
    <dbReference type="NCBI Taxonomy" id="1192034"/>
    <lineage>
        <taxon>Bacteria</taxon>
        <taxon>Pseudomonadati</taxon>
        <taxon>Myxococcota</taxon>
        <taxon>Polyangia</taxon>
        <taxon>Polyangiales</taxon>
        <taxon>Polyangiaceae</taxon>
        <taxon>Chondromyces</taxon>
    </lineage>
</organism>
<comment type="similarity">
    <text evidence="1 5">Belongs to the universal ribosomal protein uL4 family.</text>
</comment>
<gene>
    <name evidence="5" type="primary">rplD</name>
    <name evidence="7" type="ORF">CAP_0437</name>
</gene>
<dbReference type="NCBIfam" id="TIGR03953">
    <property type="entry name" value="rplD_bact"/>
    <property type="match status" value="1"/>
</dbReference>
<dbReference type="HAMAP" id="MF_01328_B">
    <property type="entry name" value="Ribosomal_uL4_B"/>
    <property type="match status" value="1"/>
</dbReference>
<sequence length="207" mass="22871">MKVTVYNLKREAVGELDLSDDVFGAEVKEHLFYEVVKAQLASRRAGTKATKERSAVAGSTKKLYRQKGTGRARQGSIRAPHHPGGGHAHALSPQDWSYRPPRKVRIGALKSALSLFAKENRLIVLDTLELPEIKTKALVSTLEALQAGKKSLVVDSPSNEKLVKSIRNLAEHQFLPPEGVNVYDLLRHDHLVVSRDAAKALEARCLR</sequence>
<dbReference type="PANTHER" id="PTHR10746">
    <property type="entry name" value="50S RIBOSOMAL PROTEIN L4"/>
    <property type="match status" value="1"/>
</dbReference>
<comment type="function">
    <text evidence="5">Forms part of the polypeptide exit tunnel.</text>
</comment>
<comment type="caution">
    <text evidence="7">The sequence shown here is derived from an EMBL/GenBank/DDBJ whole genome shotgun (WGS) entry which is preliminary data.</text>
</comment>
<dbReference type="OrthoDB" id="9803201at2"/>
<dbReference type="Proteomes" id="UP000019678">
    <property type="component" value="Unassembled WGS sequence"/>
</dbReference>
<keyword evidence="5" id="KW-0694">RNA-binding</keyword>